<accession>A0A382U207</accession>
<gene>
    <name evidence="1" type="ORF">METZ01_LOCUS381193</name>
</gene>
<evidence type="ECO:0000313" key="1">
    <source>
        <dbReference type="EMBL" id="SVD28339.1"/>
    </source>
</evidence>
<protein>
    <submittedName>
        <fullName evidence="1">Uncharacterized protein</fullName>
    </submittedName>
</protein>
<name>A0A382U207_9ZZZZ</name>
<proteinExistence type="predicted"/>
<reference evidence="1" key="1">
    <citation type="submission" date="2018-05" db="EMBL/GenBank/DDBJ databases">
        <authorList>
            <person name="Lanie J.A."/>
            <person name="Ng W.-L."/>
            <person name="Kazmierczak K.M."/>
            <person name="Andrzejewski T.M."/>
            <person name="Davidsen T.M."/>
            <person name="Wayne K.J."/>
            <person name="Tettelin H."/>
            <person name="Glass J.I."/>
            <person name="Rusch D."/>
            <person name="Podicherti R."/>
            <person name="Tsui H.-C.T."/>
            <person name="Winkler M.E."/>
        </authorList>
    </citation>
    <scope>NUCLEOTIDE SEQUENCE</scope>
</reference>
<organism evidence="1">
    <name type="scientific">marine metagenome</name>
    <dbReference type="NCBI Taxonomy" id="408172"/>
    <lineage>
        <taxon>unclassified sequences</taxon>
        <taxon>metagenomes</taxon>
        <taxon>ecological metagenomes</taxon>
    </lineage>
</organism>
<sequence length="92" mass="10294">MKLNFKDLNKKRKFILSRFHDYLNLPQAGIVHELRNYATRLKPPKMANNAKNIVIGKIEITVHAMDFALRQASLPSALVAAAGQSMEASTSE</sequence>
<dbReference type="AlphaFoldDB" id="A0A382U207"/>
<dbReference type="EMBL" id="UINC01140917">
    <property type="protein sequence ID" value="SVD28339.1"/>
    <property type="molecule type" value="Genomic_DNA"/>
</dbReference>